<evidence type="ECO:0000313" key="2">
    <source>
        <dbReference type="Proteomes" id="UP000553706"/>
    </source>
</evidence>
<dbReference type="SUPFAM" id="SSF52540">
    <property type="entry name" value="P-loop containing nucleoside triphosphate hydrolases"/>
    <property type="match status" value="1"/>
</dbReference>
<dbReference type="RefSeq" id="WP_183267173.1">
    <property type="nucleotide sequence ID" value="NZ_JACHFJ010000012.1"/>
</dbReference>
<keyword evidence="1" id="KW-0808">Transferase</keyword>
<dbReference type="EMBL" id="JACHFJ010000012">
    <property type="protein sequence ID" value="MBB5374161.1"/>
    <property type="molecule type" value="Genomic_DNA"/>
</dbReference>
<organism evidence="1 2">
    <name type="scientific">Acidocella aromatica</name>
    <dbReference type="NCBI Taxonomy" id="1303579"/>
    <lineage>
        <taxon>Bacteria</taxon>
        <taxon>Pseudomonadati</taxon>
        <taxon>Pseudomonadota</taxon>
        <taxon>Alphaproteobacteria</taxon>
        <taxon>Acetobacterales</taxon>
        <taxon>Acidocellaceae</taxon>
        <taxon>Acidocella</taxon>
    </lineage>
</organism>
<keyword evidence="2" id="KW-1185">Reference proteome</keyword>
<reference evidence="1 2" key="1">
    <citation type="submission" date="2020-08" db="EMBL/GenBank/DDBJ databases">
        <title>Genomic Encyclopedia of Type Strains, Phase IV (KMG-IV): sequencing the most valuable type-strain genomes for metagenomic binning, comparative biology and taxonomic classification.</title>
        <authorList>
            <person name="Goeker M."/>
        </authorList>
    </citation>
    <scope>NUCLEOTIDE SEQUENCE [LARGE SCALE GENOMIC DNA]</scope>
    <source>
        <strain evidence="1 2">DSM 27026</strain>
    </source>
</reference>
<comment type="caution">
    <text evidence="1">The sequence shown here is derived from an EMBL/GenBank/DDBJ whole genome shotgun (WGS) entry which is preliminary data.</text>
</comment>
<dbReference type="AlphaFoldDB" id="A0A840VRE8"/>
<keyword evidence="1" id="KW-0418">Kinase</keyword>
<gene>
    <name evidence="1" type="ORF">HNP71_002431</name>
</gene>
<name>A0A840VRE8_9PROT</name>
<dbReference type="Proteomes" id="UP000553706">
    <property type="component" value="Unassembled WGS sequence"/>
</dbReference>
<evidence type="ECO:0000313" key="1">
    <source>
        <dbReference type="EMBL" id="MBB5374161.1"/>
    </source>
</evidence>
<protein>
    <submittedName>
        <fullName evidence="1">Uridine kinase</fullName>
    </submittedName>
</protein>
<dbReference type="Gene3D" id="3.40.50.300">
    <property type="entry name" value="P-loop containing nucleotide triphosphate hydrolases"/>
    <property type="match status" value="1"/>
</dbReference>
<proteinExistence type="predicted"/>
<dbReference type="GO" id="GO:0016301">
    <property type="term" value="F:kinase activity"/>
    <property type="evidence" value="ECO:0007669"/>
    <property type="project" value="UniProtKB-KW"/>
</dbReference>
<sequence length="186" mass="21212">MTRPLIAIDGLPCAGKTTLATRLQQAHGFECLHVDEFLRPEEEWRGCQPAFPFPYIRYEEFLQAVSDLAELGACSYHPFDWTTLQVSATPRQITTLRPVIVEGISALVPLLEPYYGLKIFVDSDRNSILDIAPKRSLGIWLREWREIFLPSVDMYMLTRPQKRADIIIPGRGSRGKSAEMIYALKD</sequence>
<accession>A0A840VRE8</accession>
<dbReference type="InterPro" id="IPR027417">
    <property type="entry name" value="P-loop_NTPase"/>
</dbReference>